<gene>
    <name evidence="1" type="ORF">I79_007835</name>
</gene>
<sequence length="53" mass="5913">MKLFYIAIEIHIASFYLSNCEVKSQQSVLITVSPASPPSQSHRILLIARLALN</sequence>
<reference evidence="2" key="1">
    <citation type="journal article" date="2011" name="Nat. Biotechnol.">
        <title>The genomic sequence of the Chinese hamster ovary (CHO)-K1 cell line.</title>
        <authorList>
            <person name="Xu X."/>
            <person name="Nagarajan H."/>
            <person name="Lewis N.E."/>
            <person name="Pan S."/>
            <person name="Cai Z."/>
            <person name="Liu X."/>
            <person name="Chen W."/>
            <person name="Xie M."/>
            <person name="Wang W."/>
            <person name="Hammond S."/>
            <person name="Andersen M.R."/>
            <person name="Neff N."/>
            <person name="Passarelli B."/>
            <person name="Koh W."/>
            <person name="Fan H.C."/>
            <person name="Wang J."/>
            <person name="Gui Y."/>
            <person name="Lee K.H."/>
            <person name="Betenbaugh M.J."/>
            <person name="Quake S.R."/>
            <person name="Famili I."/>
            <person name="Palsson B.O."/>
            <person name="Wang J."/>
        </authorList>
    </citation>
    <scope>NUCLEOTIDE SEQUENCE [LARGE SCALE GENOMIC DNA]</scope>
    <source>
        <strain evidence="2">CHO K1 cell line</strain>
    </source>
</reference>
<dbReference type="EMBL" id="JH000270">
    <property type="protein sequence ID" value="EGW08394.1"/>
    <property type="molecule type" value="Genomic_DNA"/>
</dbReference>
<accession>G3HBK2</accession>
<name>G3HBK2_CRIGR</name>
<evidence type="ECO:0000313" key="1">
    <source>
        <dbReference type="EMBL" id="EGW08394.1"/>
    </source>
</evidence>
<dbReference type="Proteomes" id="UP000001075">
    <property type="component" value="Unassembled WGS sequence"/>
</dbReference>
<dbReference type="AlphaFoldDB" id="G3HBK2"/>
<evidence type="ECO:0000313" key="2">
    <source>
        <dbReference type="Proteomes" id="UP000001075"/>
    </source>
</evidence>
<organism evidence="1 2">
    <name type="scientific">Cricetulus griseus</name>
    <name type="common">Chinese hamster</name>
    <name type="synonym">Cricetulus barabensis griseus</name>
    <dbReference type="NCBI Taxonomy" id="10029"/>
    <lineage>
        <taxon>Eukaryota</taxon>
        <taxon>Metazoa</taxon>
        <taxon>Chordata</taxon>
        <taxon>Craniata</taxon>
        <taxon>Vertebrata</taxon>
        <taxon>Euteleostomi</taxon>
        <taxon>Mammalia</taxon>
        <taxon>Eutheria</taxon>
        <taxon>Euarchontoglires</taxon>
        <taxon>Glires</taxon>
        <taxon>Rodentia</taxon>
        <taxon>Myomorpha</taxon>
        <taxon>Muroidea</taxon>
        <taxon>Cricetidae</taxon>
        <taxon>Cricetinae</taxon>
        <taxon>Cricetulus</taxon>
    </lineage>
</organism>
<dbReference type="InParanoid" id="G3HBK2"/>
<protein>
    <submittedName>
        <fullName evidence="1">Uncharacterized protein</fullName>
    </submittedName>
</protein>
<proteinExistence type="predicted"/>